<evidence type="ECO:0000256" key="2">
    <source>
        <dbReference type="ARBA" id="ARBA00022771"/>
    </source>
</evidence>
<dbReference type="Pfam" id="PF01753">
    <property type="entry name" value="zf-MYND"/>
    <property type="match status" value="1"/>
</dbReference>
<dbReference type="GO" id="GO:0008270">
    <property type="term" value="F:zinc ion binding"/>
    <property type="evidence" value="ECO:0007669"/>
    <property type="project" value="UniProtKB-KW"/>
</dbReference>
<gene>
    <name evidence="6" type="primary">Cbrset14</name>
</gene>
<protein>
    <recommendedName>
        <fullName evidence="5">MYND-type domain-containing protein</fullName>
    </recommendedName>
</protein>
<dbReference type="InterPro" id="IPR002893">
    <property type="entry name" value="Znf_MYND"/>
</dbReference>
<dbReference type="SUPFAM" id="SSF144232">
    <property type="entry name" value="HIT/MYND zinc finger-like"/>
    <property type="match status" value="1"/>
</dbReference>
<evidence type="ECO:0000256" key="1">
    <source>
        <dbReference type="ARBA" id="ARBA00022723"/>
    </source>
</evidence>
<organism evidence="6">
    <name type="scientific">Lepeophtheirus salmonis</name>
    <name type="common">Salmon louse</name>
    <name type="synonym">Caligus salmonis</name>
    <dbReference type="NCBI Taxonomy" id="72036"/>
    <lineage>
        <taxon>Eukaryota</taxon>
        <taxon>Metazoa</taxon>
        <taxon>Ecdysozoa</taxon>
        <taxon>Arthropoda</taxon>
        <taxon>Crustacea</taxon>
        <taxon>Multicrustacea</taxon>
        <taxon>Hexanauplia</taxon>
        <taxon>Copepoda</taxon>
        <taxon>Siphonostomatoida</taxon>
        <taxon>Caligidae</taxon>
        <taxon>Lepeophtheirus</taxon>
    </lineage>
</organism>
<keyword evidence="3" id="KW-0862">Zinc</keyword>
<dbReference type="AlphaFoldDB" id="A0A0K2TRC4"/>
<reference evidence="6" key="1">
    <citation type="submission" date="2014-05" db="EMBL/GenBank/DDBJ databases">
        <authorList>
            <person name="Chronopoulou M."/>
        </authorList>
    </citation>
    <scope>NUCLEOTIDE SEQUENCE</scope>
    <source>
        <tissue evidence="6">Whole organism</tissue>
    </source>
</reference>
<feature type="domain" description="MYND-type" evidence="5">
    <location>
        <begin position="54"/>
        <end position="93"/>
    </location>
</feature>
<evidence type="ECO:0000256" key="3">
    <source>
        <dbReference type="ARBA" id="ARBA00022833"/>
    </source>
</evidence>
<keyword evidence="1" id="KW-0479">Metal-binding</keyword>
<dbReference type="PROSITE" id="PS01360">
    <property type="entry name" value="ZF_MYND_1"/>
    <property type="match status" value="1"/>
</dbReference>
<dbReference type="PROSITE" id="PS50865">
    <property type="entry name" value="ZF_MYND_2"/>
    <property type="match status" value="1"/>
</dbReference>
<proteinExistence type="predicted"/>
<dbReference type="EMBL" id="HACA01011222">
    <property type="protein sequence ID" value="CDW28583.1"/>
    <property type="molecule type" value="Transcribed_RNA"/>
</dbReference>
<name>A0A0K2TRC4_LEPSM</name>
<evidence type="ECO:0000256" key="4">
    <source>
        <dbReference type="PROSITE-ProRule" id="PRU00134"/>
    </source>
</evidence>
<keyword evidence="2 4" id="KW-0863">Zinc-finger</keyword>
<accession>A0A0K2TRC4</accession>
<dbReference type="Gene3D" id="6.10.140.2220">
    <property type="match status" value="1"/>
</dbReference>
<evidence type="ECO:0000259" key="5">
    <source>
        <dbReference type="PROSITE" id="PS50865"/>
    </source>
</evidence>
<evidence type="ECO:0000313" key="6">
    <source>
        <dbReference type="EMBL" id="CDW28583.1"/>
    </source>
</evidence>
<sequence>NESLKVKGYESIHLMQLKEIFQVLTIESLFTSERSQHSFPIPSEMERTISSMRCLTCKLYNEKQLRRCVSCKSVYYCSVKCQKLDWTVHKSECYMIKEENALATSSICLKYGGDLSDGTSLRTSMVANFSFKEPFYFILRELKGFLLFCYDKYWDPENKEVNRLALTRMNHLIEAVEEDTDSEDDLDWLRISSIAYGSIMVHNVINEKARDSFKFGSNPWFEAYLFNFGLILDRIKLYAILRQNGIHNVLEASEFPLLRLKSPFWSKGSYHFPLTRLELLSENKKCFICYKTIRTGLVLSPYDPNRSLEIPRLLNVLPLREFSLSGLMDLPKCKENLGEWKRFVARAKTLPQDYVCGVDCEQEALYGRLFSSHPLEPSRLERVVNAGGSSSESGIDLDDID</sequence>
<feature type="non-terminal residue" evidence="6">
    <location>
        <position position="1"/>
    </location>
</feature>
<dbReference type="OrthoDB" id="5958408at2759"/>